<dbReference type="EMBL" id="KZ270012">
    <property type="protein sequence ID" value="OZC08209.1"/>
    <property type="molecule type" value="Genomic_DNA"/>
</dbReference>
<dbReference type="SMART" id="SM00872">
    <property type="entry name" value="Alpha-mann_mid"/>
    <property type="match status" value="1"/>
</dbReference>
<evidence type="ECO:0000259" key="8">
    <source>
        <dbReference type="SMART" id="SM00872"/>
    </source>
</evidence>
<dbReference type="Gene3D" id="1.20.1270.50">
    <property type="entry name" value="Glycoside hydrolase family 38, central domain"/>
    <property type="match status" value="1"/>
</dbReference>
<dbReference type="InterPro" id="IPR028995">
    <property type="entry name" value="Glyco_hydro_57/38_cen_sf"/>
</dbReference>
<dbReference type="InterPro" id="IPR015341">
    <property type="entry name" value="Glyco_hydro_38_cen"/>
</dbReference>
<accession>A0A238BS40</accession>
<dbReference type="Pfam" id="PF07748">
    <property type="entry name" value="Glyco_hydro_38C"/>
    <property type="match status" value="1"/>
</dbReference>
<dbReference type="GO" id="GO:0004559">
    <property type="term" value="F:alpha-mannosidase activity"/>
    <property type="evidence" value="ECO:0007669"/>
    <property type="project" value="InterPro"/>
</dbReference>
<dbReference type="InterPro" id="IPR000602">
    <property type="entry name" value="Glyco_hydro_38_N"/>
</dbReference>
<evidence type="ECO:0000256" key="4">
    <source>
        <dbReference type="ARBA" id="ARBA00022801"/>
    </source>
</evidence>
<feature type="domain" description="Glycoside hydrolase family 38 central" evidence="8">
    <location>
        <begin position="429"/>
        <end position="502"/>
    </location>
</feature>
<dbReference type="InterPro" id="IPR011330">
    <property type="entry name" value="Glyco_hydro/deAcase_b/a-brl"/>
</dbReference>
<dbReference type="AlphaFoldDB" id="A0A238BS40"/>
<dbReference type="Proteomes" id="UP000242913">
    <property type="component" value="Unassembled WGS sequence"/>
</dbReference>
<dbReference type="GO" id="GO:0006491">
    <property type="term" value="P:N-glycan processing"/>
    <property type="evidence" value="ECO:0007669"/>
    <property type="project" value="TreeGrafter"/>
</dbReference>
<keyword evidence="6" id="KW-1015">Disulfide bond</keyword>
<dbReference type="InterPro" id="IPR027291">
    <property type="entry name" value="Glyco_hydro_38_N_sf"/>
</dbReference>
<dbReference type="InterPro" id="IPR011682">
    <property type="entry name" value="Glyco_hydro_38_C"/>
</dbReference>
<comment type="cofactor">
    <cofactor evidence="1">
        <name>Zn(2+)</name>
        <dbReference type="ChEBI" id="CHEBI:29105"/>
    </cofactor>
</comment>
<evidence type="ECO:0000256" key="3">
    <source>
        <dbReference type="ARBA" id="ARBA00022723"/>
    </source>
</evidence>
<comment type="similarity">
    <text evidence="2">Belongs to the glycosyl hydrolase 38 family.</text>
</comment>
<dbReference type="GO" id="GO:0046872">
    <property type="term" value="F:metal ion binding"/>
    <property type="evidence" value="ECO:0007669"/>
    <property type="project" value="UniProtKB-KW"/>
</dbReference>
<dbReference type="SUPFAM" id="SSF88713">
    <property type="entry name" value="Glycoside hydrolase/deacetylase"/>
    <property type="match status" value="1"/>
</dbReference>
<reference evidence="9 10" key="1">
    <citation type="submission" date="2015-12" db="EMBL/GenBank/DDBJ databases">
        <title>Draft genome of the nematode, Onchocerca flexuosa.</title>
        <authorList>
            <person name="Mitreva M."/>
        </authorList>
    </citation>
    <scope>NUCLEOTIDE SEQUENCE [LARGE SCALE GENOMIC DNA]</scope>
    <source>
        <strain evidence="9">Red Deer</strain>
    </source>
</reference>
<dbReference type="Pfam" id="PF09261">
    <property type="entry name" value="Alpha-mann_mid"/>
    <property type="match status" value="1"/>
</dbReference>
<gene>
    <name evidence="9" type="ORF">X798_04768</name>
</gene>
<dbReference type="PANTHER" id="PTHR11607:SF3">
    <property type="entry name" value="LYSOSOMAL ALPHA-MANNOSIDASE"/>
    <property type="match status" value="1"/>
</dbReference>
<dbReference type="Pfam" id="PF01074">
    <property type="entry name" value="Glyco_hydro_38N"/>
    <property type="match status" value="1"/>
</dbReference>
<evidence type="ECO:0000256" key="6">
    <source>
        <dbReference type="ARBA" id="ARBA00023157"/>
    </source>
</evidence>
<dbReference type="InterPro" id="IPR011013">
    <property type="entry name" value="Gal_mutarotase_sf_dom"/>
</dbReference>
<evidence type="ECO:0000256" key="1">
    <source>
        <dbReference type="ARBA" id="ARBA00001947"/>
    </source>
</evidence>
<evidence type="ECO:0000256" key="5">
    <source>
        <dbReference type="ARBA" id="ARBA00022833"/>
    </source>
</evidence>
<organism evidence="9 10">
    <name type="scientific">Onchocerca flexuosa</name>
    <dbReference type="NCBI Taxonomy" id="387005"/>
    <lineage>
        <taxon>Eukaryota</taxon>
        <taxon>Metazoa</taxon>
        <taxon>Ecdysozoa</taxon>
        <taxon>Nematoda</taxon>
        <taxon>Chromadorea</taxon>
        <taxon>Rhabditida</taxon>
        <taxon>Spirurina</taxon>
        <taxon>Spiruromorpha</taxon>
        <taxon>Filarioidea</taxon>
        <taxon>Onchocercidae</taxon>
        <taxon>Onchocerca</taxon>
    </lineage>
</organism>
<dbReference type="Gene3D" id="2.70.98.30">
    <property type="entry name" value="Golgi alpha-mannosidase II, domain 4"/>
    <property type="match status" value="1"/>
</dbReference>
<dbReference type="SUPFAM" id="SSF88688">
    <property type="entry name" value="Families 57/38 glycoside transferase middle domain"/>
    <property type="match status" value="1"/>
</dbReference>
<evidence type="ECO:0000256" key="7">
    <source>
        <dbReference type="ARBA" id="ARBA00023295"/>
    </source>
</evidence>
<dbReference type="OrthoDB" id="10261055at2759"/>
<evidence type="ECO:0000313" key="10">
    <source>
        <dbReference type="Proteomes" id="UP000242913"/>
    </source>
</evidence>
<dbReference type="Gene3D" id="3.20.110.10">
    <property type="entry name" value="Glycoside hydrolase 38, N terminal domain"/>
    <property type="match status" value="1"/>
</dbReference>
<keyword evidence="4" id="KW-0378">Hydrolase</keyword>
<keyword evidence="5" id="KW-0862">Zinc</keyword>
<evidence type="ECO:0000256" key="2">
    <source>
        <dbReference type="ARBA" id="ARBA00009792"/>
    </source>
</evidence>
<dbReference type="GO" id="GO:0006013">
    <property type="term" value="P:mannose metabolic process"/>
    <property type="evidence" value="ECO:0007669"/>
    <property type="project" value="InterPro"/>
</dbReference>
<dbReference type="InterPro" id="IPR050843">
    <property type="entry name" value="Glycosyl_Hydrlase_38"/>
</dbReference>
<name>A0A238BS40_9BILA</name>
<keyword evidence="3" id="KW-0479">Metal-binding</keyword>
<keyword evidence="10" id="KW-1185">Reference proteome</keyword>
<keyword evidence="7" id="KW-0326">Glycosidase</keyword>
<dbReference type="SUPFAM" id="SSF74650">
    <property type="entry name" value="Galactose mutarotase-like"/>
    <property type="match status" value="1"/>
</dbReference>
<proteinExistence type="inferred from homology"/>
<dbReference type="GO" id="GO:0000139">
    <property type="term" value="C:Golgi membrane"/>
    <property type="evidence" value="ECO:0007669"/>
    <property type="project" value="TreeGrafter"/>
</dbReference>
<dbReference type="InterPro" id="IPR037094">
    <property type="entry name" value="Glyco_hydro_38_cen_sf"/>
</dbReference>
<evidence type="ECO:0000313" key="9">
    <source>
        <dbReference type="EMBL" id="OZC08209.1"/>
    </source>
</evidence>
<sequence length="971" mass="111746">MKFDLFNNRFSVEMLKLCMVSLIIVFGRATMFLTGGFASHYLPLMRHVEMNGSELQRKSLDMRNTCLTSQRLSSAAITVKGHNIQMIRNKRHATKHLNVFVVLHSHVDPGWLHTFEEYFSTSDHSVRKIINNVVNSLRKHPKLRFIWSEISFLERWWSEANTTYRKYLKSLAEEGRLEISGGNWVMNDEATPYFWEAIENIIVGHQYVKETLNITPTTSWSVDPFGHGLMMPYLMMLAGVDQMVIGRINTDIKNVLKQHHHLHFRWAQTWDSQLYWAPFVNVLPNLYYTVSSACGTDESICCQFDVSRTSRSYCSERAQVDNGQQIALYGERMANQYRSLQTFYNSDAVLVAAGDDFLYSHSDDLETVHRTYSALFKYINRNYDRFSMKVQFGTVANYFNALKRSTKREAPVLDGDFFPYMDNAFNRAPFWTGFYNHRAYFKRFQRIIQREVRLADLLSVATREYPNNDMKMARRNLALSIHHDAITGTSKRRVMDDYSLRLRSALHTTLREQERLLNISDETFTTMLVNVSVKTKGMYLPHRTLSFADGIERYKIQIVNQKAFSTMELIKLNIFSPFVTVTHDGELLTTQVVPLLNEVNLFEFLYNDGSMETNFGFYFNQVADFGGAYTMVSELPFQNINNGNQLPAIVVQGPIYSSIWQQLSPQLAYSITVINSTDDSARSFQIDVFTDVSSMPGHTFFMNLNTSVRSGAYFYTDVNGLYLIERKRDRKMKFEANIYPMVTETMIEDDKLRCTILAAQSTGVTSKRGVLTLMIDREMHNDDGKGLGYYEASESHPSHLKYRIIFESKVSQKNNFNSGRKMVRKKESKNGSLPVNTSTLYHSQLVQQNLEELLYPAALFSSPNTNSTDIMSSLVGLPCLPDNIQLITARYIARKTLLISMRQLPYDCSVKTYCKGNNDMDLIRQFFSSLNGSVHLSNLSGTKTGSQIKIELIPSYFIQPLQIITFIVLIN</sequence>
<protein>
    <recommendedName>
        <fullName evidence="8">Glycoside hydrolase family 38 central domain-containing protein</fullName>
    </recommendedName>
</protein>
<dbReference type="PANTHER" id="PTHR11607">
    <property type="entry name" value="ALPHA-MANNOSIDASE"/>
    <property type="match status" value="1"/>
</dbReference>
<dbReference type="GO" id="GO:0030246">
    <property type="term" value="F:carbohydrate binding"/>
    <property type="evidence" value="ECO:0007669"/>
    <property type="project" value="InterPro"/>
</dbReference>